<evidence type="ECO:0000256" key="2">
    <source>
        <dbReference type="ARBA" id="ARBA00023315"/>
    </source>
</evidence>
<dbReference type="InterPro" id="IPR016181">
    <property type="entry name" value="Acyl_CoA_acyltransferase"/>
</dbReference>
<dbReference type="InterPro" id="IPR050680">
    <property type="entry name" value="YpeA/RimI_acetyltransf"/>
</dbReference>
<name>A0A2I7HUD9_9RHOB</name>
<keyword evidence="2" id="KW-0012">Acyltransferase</keyword>
<evidence type="ECO:0000256" key="1">
    <source>
        <dbReference type="ARBA" id="ARBA00022679"/>
    </source>
</evidence>
<dbReference type="CDD" id="cd04301">
    <property type="entry name" value="NAT_SF"/>
    <property type="match status" value="1"/>
</dbReference>
<dbReference type="Proteomes" id="UP000236447">
    <property type="component" value="Chromosome"/>
</dbReference>
<dbReference type="Pfam" id="PF13508">
    <property type="entry name" value="Acetyltransf_7"/>
    <property type="match status" value="1"/>
</dbReference>
<dbReference type="Gene3D" id="3.40.630.30">
    <property type="match status" value="1"/>
</dbReference>
<evidence type="ECO:0000313" key="4">
    <source>
        <dbReference type="EMBL" id="AUQ97966.1"/>
    </source>
</evidence>
<evidence type="ECO:0000256" key="3">
    <source>
        <dbReference type="SAM" id="MobiDB-lite"/>
    </source>
</evidence>
<reference evidence="4 5" key="2">
    <citation type="journal article" date="2017" name="Genome Biol. Evol.">
        <title>Trajectories and Drivers of Genome Evolution in Surface-Associated Marine Phaeobacter.</title>
        <authorList>
            <person name="Freese H.M."/>
            <person name="Sikorski J."/>
            <person name="Bunk B."/>
            <person name="Scheuner C."/>
            <person name="Meier-Kolthoff J.P."/>
            <person name="Sproer C."/>
            <person name="Gram L."/>
            <person name="Overmann J."/>
        </authorList>
    </citation>
    <scope>NUCLEOTIDE SEQUENCE [LARGE SCALE GENOMIC DNA]</scope>
    <source>
        <strain evidence="4 5">P88</strain>
    </source>
</reference>
<dbReference type="RefSeq" id="WP_102876192.1">
    <property type="nucleotide sequence ID" value="NZ_CP010650.1"/>
</dbReference>
<gene>
    <name evidence="4" type="ORF">PhaeoP88_00569</name>
</gene>
<dbReference type="GO" id="GO:0016747">
    <property type="term" value="F:acyltransferase activity, transferring groups other than amino-acyl groups"/>
    <property type="evidence" value="ECO:0007669"/>
    <property type="project" value="InterPro"/>
</dbReference>
<feature type="compositionally biased region" description="Low complexity" evidence="3">
    <location>
        <begin position="163"/>
        <end position="177"/>
    </location>
</feature>
<keyword evidence="1 4" id="KW-0808">Transferase</keyword>
<dbReference type="EMBL" id="CP010725">
    <property type="protein sequence ID" value="AUQ97966.1"/>
    <property type="molecule type" value="Genomic_DNA"/>
</dbReference>
<protein>
    <submittedName>
        <fullName evidence="4">Acetyltransferase domain-containing protein</fullName>
    </submittedName>
</protein>
<dbReference type="AlphaFoldDB" id="A0A2I7HUD9"/>
<proteinExistence type="predicted"/>
<dbReference type="InterPro" id="IPR000182">
    <property type="entry name" value="GNAT_dom"/>
</dbReference>
<accession>A0A2I7HUD9</accession>
<dbReference type="PANTHER" id="PTHR43420">
    <property type="entry name" value="ACETYLTRANSFERASE"/>
    <property type="match status" value="1"/>
</dbReference>
<feature type="region of interest" description="Disordered" evidence="3">
    <location>
        <begin position="152"/>
        <end position="184"/>
    </location>
</feature>
<dbReference type="SUPFAM" id="SSF55729">
    <property type="entry name" value="Acyl-CoA N-acyltransferases (Nat)"/>
    <property type="match status" value="1"/>
</dbReference>
<dbReference type="PROSITE" id="PS51186">
    <property type="entry name" value="GNAT"/>
    <property type="match status" value="1"/>
</dbReference>
<sequence length="184" mass="19938">MTASSQPILRAARSTDAGKIAEILHRFEVDTPWMPKQHTGAEAISFCGTMIDRGWVTIAQIDGRVEGFLALEGAEICALYVRDTARGQGLGRLLLDYAKSVQSPLQLWTFAANEGAQRFYLREGFVEQSRTDGAGNDEGLPDIQYIWPAALPKSDPKSRAAETTKSSASKPPAATSPDPKKDTA</sequence>
<reference evidence="4 5" key="1">
    <citation type="journal article" date="2017" name="Front. Microbiol.">
        <title>Phaeobacter piscinae sp. nov., a species of the Roseobacter group and potential aquaculture probiont.</title>
        <authorList>
            <person name="Sonnenschein E.C."/>
            <person name="Phippen C.B.W."/>
            <person name="Nielsen K.F."/>
            <person name="Mateiu R.V."/>
            <person name="Melchiorsen J."/>
            <person name="Gram L."/>
            <person name="Overmann J."/>
            <person name="Freese H.M."/>
        </authorList>
    </citation>
    <scope>NUCLEOTIDE SEQUENCE [LARGE SCALE GENOMIC DNA]</scope>
    <source>
        <strain evidence="4 5">P88</strain>
    </source>
</reference>
<organism evidence="4 5">
    <name type="scientific">Phaeobacter inhibens</name>
    <dbReference type="NCBI Taxonomy" id="221822"/>
    <lineage>
        <taxon>Bacteria</taxon>
        <taxon>Pseudomonadati</taxon>
        <taxon>Pseudomonadota</taxon>
        <taxon>Alphaproteobacteria</taxon>
        <taxon>Rhodobacterales</taxon>
        <taxon>Roseobacteraceae</taxon>
        <taxon>Phaeobacter</taxon>
    </lineage>
</organism>
<evidence type="ECO:0000313" key="5">
    <source>
        <dbReference type="Proteomes" id="UP000236447"/>
    </source>
</evidence>
<dbReference type="GeneID" id="57287398"/>